<feature type="chain" id="PRO_5003376389" description="Secreted protein" evidence="1">
    <location>
        <begin position="26"/>
        <end position="122"/>
    </location>
</feature>
<evidence type="ECO:0000256" key="1">
    <source>
        <dbReference type="SAM" id="SignalP"/>
    </source>
</evidence>
<accession>F8NUH1</accession>
<gene>
    <name evidence="2" type="ORF">SERLADRAFT_466636</name>
</gene>
<evidence type="ECO:0000313" key="2">
    <source>
        <dbReference type="EMBL" id="EGO25883.1"/>
    </source>
</evidence>
<proteinExistence type="predicted"/>
<keyword evidence="1" id="KW-0732">Signal</keyword>
<name>F8NUH1_SERL9</name>
<dbReference type="KEGG" id="sla:SERLADRAFT_466636"/>
<dbReference type="AlphaFoldDB" id="F8NUH1"/>
<sequence length="122" mass="13953">MALRQCTFSLLTVWLLEIVCHVCHATTWFPRRTCQLVQVNGALRSFICCPGRSLARWCQQLGSSNRPTLPVPLVRYLLPLSRVLTLSRQTCEGCSRVRVVHRMRCSWKFSYLSGEAPLTLQS</sequence>
<dbReference type="HOGENOM" id="CLU_2159952_0_0_1"/>
<dbReference type="EMBL" id="GL945433">
    <property type="protein sequence ID" value="EGO25883.1"/>
    <property type="molecule type" value="Genomic_DNA"/>
</dbReference>
<feature type="signal peptide" evidence="1">
    <location>
        <begin position="1"/>
        <end position="25"/>
    </location>
</feature>
<reference evidence="2" key="1">
    <citation type="submission" date="2011-04" db="EMBL/GenBank/DDBJ databases">
        <title>Evolution of plant cell wall degrading machinery underlies the functional diversity of forest fungi.</title>
        <authorList>
            <consortium name="US DOE Joint Genome Institute (JGI-PGF)"/>
            <person name="Eastwood D.C."/>
            <person name="Floudas D."/>
            <person name="Binder M."/>
            <person name="Majcherczyk A."/>
            <person name="Schneider P."/>
            <person name="Aerts A."/>
            <person name="Asiegbu F.O."/>
            <person name="Baker S.E."/>
            <person name="Barry K."/>
            <person name="Bendiksby M."/>
            <person name="Blumentritt M."/>
            <person name="Coutinho P.M."/>
            <person name="Cullen D."/>
            <person name="Cullen D."/>
            <person name="Gathman A."/>
            <person name="Goodell B."/>
            <person name="Henrissat B."/>
            <person name="Ihrmark K."/>
            <person name="Kauserud H."/>
            <person name="Kohler A."/>
            <person name="LaButti K."/>
            <person name="Lapidus A."/>
            <person name="Lavin J.L."/>
            <person name="Lee Y.-H."/>
            <person name="Lindquist E."/>
            <person name="Lilly W."/>
            <person name="Lucas S."/>
            <person name="Morin E."/>
            <person name="Murat C."/>
            <person name="Oguiza J.A."/>
            <person name="Park J."/>
            <person name="Pisabarro A.G."/>
            <person name="Riley R."/>
            <person name="Rosling A."/>
            <person name="Salamov A."/>
            <person name="Schmidt O."/>
            <person name="Schmutz J."/>
            <person name="Skrede I."/>
            <person name="Stenlid J."/>
            <person name="Wiebenga A."/>
            <person name="Xie X."/>
            <person name="Kues U."/>
            <person name="Hibbett D.S."/>
            <person name="Hoffmeister D."/>
            <person name="Hogberg N."/>
            <person name="Martin F."/>
            <person name="Grigoriev I.V."/>
            <person name="Watkinson S.C."/>
        </authorList>
    </citation>
    <scope>NUCLEOTIDE SEQUENCE</scope>
    <source>
        <strain evidence="2">S7.9</strain>
    </source>
</reference>
<protein>
    <recommendedName>
        <fullName evidence="3">Secreted protein</fullName>
    </recommendedName>
</protein>
<dbReference type="Proteomes" id="UP000008064">
    <property type="component" value="Unassembled WGS sequence"/>
</dbReference>
<evidence type="ECO:0008006" key="3">
    <source>
        <dbReference type="Google" id="ProtNLM"/>
    </source>
</evidence>
<dbReference type="RefSeq" id="XP_007318005.1">
    <property type="nucleotide sequence ID" value="XM_007317943.1"/>
</dbReference>
<dbReference type="GeneID" id="18819095"/>
<organism>
    <name type="scientific">Serpula lacrymans var. lacrymans (strain S7.9)</name>
    <name type="common">Dry rot fungus</name>
    <dbReference type="NCBI Taxonomy" id="578457"/>
    <lineage>
        <taxon>Eukaryota</taxon>
        <taxon>Fungi</taxon>
        <taxon>Dikarya</taxon>
        <taxon>Basidiomycota</taxon>
        <taxon>Agaricomycotina</taxon>
        <taxon>Agaricomycetes</taxon>
        <taxon>Agaricomycetidae</taxon>
        <taxon>Boletales</taxon>
        <taxon>Coniophorineae</taxon>
        <taxon>Serpulaceae</taxon>
        <taxon>Serpula</taxon>
    </lineage>
</organism>